<organism evidence="3 4">
    <name type="scientific">Brassica carinata</name>
    <name type="common">Ethiopian mustard</name>
    <name type="synonym">Abyssinian cabbage</name>
    <dbReference type="NCBI Taxonomy" id="52824"/>
    <lineage>
        <taxon>Eukaryota</taxon>
        <taxon>Viridiplantae</taxon>
        <taxon>Streptophyta</taxon>
        <taxon>Embryophyta</taxon>
        <taxon>Tracheophyta</taxon>
        <taxon>Spermatophyta</taxon>
        <taxon>Magnoliopsida</taxon>
        <taxon>eudicotyledons</taxon>
        <taxon>Gunneridae</taxon>
        <taxon>Pentapetalae</taxon>
        <taxon>rosids</taxon>
        <taxon>malvids</taxon>
        <taxon>Brassicales</taxon>
        <taxon>Brassicaceae</taxon>
        <taxon>Brassiceae</taxon>
        <taxon>Brassica</taxon>
    </lineage>
</organism>
<dbReference type="GO" id="GO:0000398">
    <property type="term" value="P:mRNA splicing, via spliceosome"/>
    <property type="evidence" value="ECO:0007669"/>
    <property type="project" value="InterPro"/>
</dbReference>
<dbReference type="SUPFAM" id="SSF50978">
    <property type="entry name" value="WD40 repeat-like"/>
    <property type="match status" value="1"/>
</dbReference>
<comment type="pathway">
    <text evidence="1">Protein modification; protein ubiquitination.</text>
</comment>
<keyword evidence="1" id="KW-0234">DNA repair</keyword>
<comment type="catalytic activity">
    <reaction evidence="1">
        <text>S-ubiquitinyl-[E2 ubiquitin-conjugating enzyme]-L-cysteine + [acceptor protein]-L-lysine = [E2 ubiquitin-conjugating enzyme]-L-cysteine + N(6)-ubiquitinyl-[acceptor protein]-L-lysine.</text>
        <dbReference type="EC" id="2.3.2.27"/>
    </reaction>
</comment>
<dbReference type="GO" id="GO:0070534">
    <property type="term" value="P:protein K63-linked ubiquitination"/>
    <property type="evidence" value="ECO:0007669"/>
    <property type="project" value="UniProtKB-UniRule"/>
</dbReference>
<sequence length="186" mass="21101">MGSVLLLANLFTIDDTVPIKTGKEWDGLMLSNFALEQQLNTARQELSHALYQHDSACRVIARLKKERDEAHQLLSETERHIYLLPQKQHHMSAHLKFNWAKRPSSAKRDLRNSVWVAELCCYGCRLYQTACVKAEWNLIKTLPDLSGPGKATCVKFGSDARYIAVASMDSNLRIFGIPSDERANNE</sequence>
<gene>
    <name evidence="3" type="ORF">Bca52824_043316</name>
</gene>
<comment type="subunit">
    <text evidence="1">Homotetramer.</text>
</comment>
<comment type="subcellular location">
    <subcellularLocation>
        <location evidence="1">Nucleus</location>
    </subcellularLocation>
</comment>
<dbReference type="AlphaFoldDB" id="A0A8X7RZ21"/>
<keyword evidence="1" id="KW-0508">mRNA splicing</keyword>
<dbReference type="InterPro" id="IPR036322">
    <property type="entry name" value="WD40_repeat_dom_sf"/>
</dbReference>
<evidence type="ECO:0000313" key="3">
    <source>
        <dbReference type="EMBL" id="KAG2296647.1"/>
    </source>
</evidence>
<keyword evidence="1" id="KW-0507">mRNA processing</keyword>
<accession>A0A8X7RZ21</accession>
<dbReference type="PANTHER" id="PTHR43995">
    <property type="entry name" value="PRE-MRNA-PROCESSING FACTOR 19"/>
    <property type="match status" value="1"/>
</dbReference>
<dbReference type="GO" id="GO:0006281">
    <property type="term" value="P:DNA repair"/>
    <property type="evidence" value="ECO:0007669"/>
    <property type="project" value="UniProtKB-KW"/>
</dbReference>
<feature type="domain" description="Prp19 coiled-coil region" evidence="2">
    <location>
        <begin position="23"/>
        <end position="75"/>
    </location>
</feature>
<dbReference type="Pfam" id="PF08606">
    <property type="entry name" value="Prp19"/>
    <property type="match status" value="1"/>
</dbReference>
<evidence type="ECO:0000259" key="2">
    <source>
        <dbReference type="Pfam" id="PF08606"/>
    </source>
</evidence>
<keyword evidence="1" id="KW-0539">Nucleus</keyword>
<comment type="caution">
    <text evidence="3">The sequence shown here is derived from an EMBL/GenBank/DDBJ whole genome shotgun (WGS) entry which is preliminary data.</text>
</comment>
<reference evidence="3 4" key="1">
    <citation type="submission" date="2020-02" db="EMBL/GenBank/DDBJ databases">
        <authorList>
            <person name="Ma Q."/>
            <person name="Huang Y."/>
            <person name="Song X."/>
            <person name="Pei D."/>
        </authorList>
    </citation>
    <scope>NUCLEOTIDE SEQUENCE [LARGE SCALE GENOMIC DNA]</scope>
    <source>
        <strain evidence="3">Sxm20200214</strain>
        <tissue evidence="3">Leaf</tissue>
    </source>
</reference>
<dbReference type="OrthoDB" id="1746347at2759"/>
<dbReference type="InterPro" id="IPR038959">
    <property type="entry name" value="Prp19"/>
</dbReference>
<proteinExistence type="inferred from homology"/>
<comment type="similarity">
    <text evidence="1">Belongs to the WD repeat PRP19 family.</text>
</comment>
<evidence type="ECO:0000313" key="4">
    <source>
        <dbReference type="Proteomes" id="UP000886595"/>
    </source>
</evidence>
<comment type="function">
    <text evidence="1">Ubiquitin-protein ligase which is mainly involved pre-mRNA splicing and DNA repair. Required for pre-mRNA splicing as component of the spliceosome.</text>
</comment>
<dbReference type="PANTHER" id="PTHR43995:SF3">
    <property type="entry name" value="PRE-MRNA-PROCESSING FACTOR 19 HOMOLOG 2"/>
    <property type="match status" value="1"/>
</dbReference>
<keyword evidence="4" id="KW-1185">Reference proteome</keyword>
<evidence type="ECO:0000256" key="1">
    <source>
        <dbReference type="RuleBase" id="RU367101"/>
    </source>
</evidence>
<dbReference type="GO" id="GO:0071006">
    <property type="term" value="C:U2-type catalytic step 1 spliceosome"/>
    <property type="evidence" value="ECO:0007669"/>
    <property type="project" value="TreeGrafter"/>
</dbReference>
<dbReference type="GO" id="GO:0061630">
    <property type="term" value="F:ubiquitin protein ligase activity"/>
    <property type="evidence" value="ECO:0007669"/>
    <property type="project" value="UniProtKB-UniRule"/>
</dbReference>
<protein>
    <recommendedName>
        <fullName evidence="1">Pre-mRNA-processing factor 19</fullName>
        <ecNumber evidence="1">2.3.2.27</ecNumber>
    </recommendedName>
</protein>
<dbReference type="InterPro" id="IPR013915">
    <property type="entry name" value="Prp19_cc"/>
</dbReference>
<dbReference type="GO" id="GO:0005737">
    <property type="term" value="C:cytoplasm"/>
    <property type="evidence" value="ECO:0007669"/>
    <property type="project" value="TreeGrafter"/>
</dbReference>
<dbReference type="GO" id="GO:0000974">
    <property type="term" value="C:Prp19 complex"/>
    <property type="evidence" value="ECO:0007669"/>
    <property type="project" value="UniProtKB-UniRule"/>
</dbReference>
<dbReference type="EC" id="2.3.2.27" evidence="1"/>
<keyword evidence="1" id="KW-0227">DNA damage</keyword>
<keyword evidence="1" id="KW-0808">Transferase</keyword>
<dbReference type="Proteomes" id="UP000886595">
    <property type="component" value="Unassembled WGS sequence"/>
</dbReference>
<name>A0A8X7RZ21_BRACI</name>
<keyword evidence="1" id="KW-0747">Spliceosome</keyword>
<keyword evidence="1" id="KW-0833">Ubl conjugation pathway</keyword>
<dbReference type="EMBL" id="JAAMPC010000009">
    <property type="protein sequence ID" value="KAG2296647.1"/>
    <property type="molecule type" value="Genomic_DNA"/>
</dbReference>